<feature type="compositionally biased region" description="Polar residues" evidence="1">
    <location>
        <begin position="225"/>
        <end position="237"/>
    </location>
</feature>
<accession>A0A1K2FAU9</accession>
<evidence type="ECO:0000313" key="4">
    <source>
        <dbReference type="Proteomes" id="UP000181909"/>
    </source>
</evidence>
<dbReference type="Gene3D" id="6.10.140.530">
    <property type="match status" value="1"/>
</dbReference>
<evidence type="ECO:0000259" key="2">
    <source>
        <dbReference type="Pfam" id="PF03457"/>
    </source>
</evidence>
<dbReference type="STRING" id="1893.SAMN02787144_10448"/>
<organism evidence="3 4">
    <name type="scientific">Streptomyces atratus</name>
    <dbReference type="NCBI Taxonomy" id="1893"/>
    <lineage>
        <taxon>Bacteria</taxon>
        <taxon>Bacillati</taxon>
        <taxon>Actinomycetota</taxon>
        <taxon>Actinomycetes</taxon>
        <taxon>Kitasatosporales</taxon>
        <taxon>Streptomycetaceae</taxon>
        <taxon>Streptomyces</taxon>
    </lineage>
</organism>
<protein>
    <submittedName>
        <fullName evidence="3">Helicase associated domain-containing protein</fullName>
    </submittedName>
</protein>
<gene>
    <name evidence="3" type="ORF">SAMN02787144_10448</name>
</gene>
<evidence type="ECO:0000313" key="3">
    <source>
        <dbReference type="EMBL" id="SFY44173.1"/>
    </source>
</evidence>
<proteinExistence type="predicted"/>
<dbReference type="PANTHER" id="PTHR33418:SF1">
    <property type="entry name" value="HELICASE-ASSOCIATED DOMAIN-CONTAINING PROTEIN"/>
    <property type="match status" value="1"/>
</dbReference>
<sequence length="237" mass="25256">MRVSGAAAGVLRFSEERDPAVLAQFVRLRVIDPEGAYWRRGIEAAGRLLRETGNTVLRVPYTVVTPEDWGGVGGYPLGQWIADQRRAYTAGTLDAGRVAELERLGMVWSEQDAAWADGIAVAKEYAAAHGHFLPPTTATWEGHPIGVWAKNARAAARRARENEELRAAGRPVPSAAGAMTKARQGMSWTRSIRGGARYGTPGGSGATASSTTTSRPAGRSPRLRATSSCRARTSDAG</sequence>
<feature type="compositionally biased region" description="Low complexity" evidence="1">
    <location>
        <begin position="206"/>
        <end position="220"/>
    </location>
</feature>
<dbReference type="AlphaFoldDB" id="A0A1K2FAU9"/>
<dbReference type="PANTHER" id="PTHR33418">
    <property type="entry name" value="HELICASE-ASSOCIATED"/>
    <property type="match status" value="1"/>
</dbReference>
<dbReference type="Proteomes" id="UP000181909">
    <property type="component" value="Unassembled WGS sequence"/>
</dbReference>
<feature type="compositionally biased region" description="Gly residues" evidence="1">
    <location>
        <begin position="196"/>
        <end position="205"/>
    </location>
</feature>
<dbReference type="InterPro" id="IPR005114">
    <property type="entry name" value="Helicase_assoc"/>
</dbReference>
<dbReference type="Pfam" id="PF03457">
    <property type="entry name" value="HA"/>
    <property type="match status" value="2"/>
</dbReference>
<feature type="region of interest" description="Disordered" evidence="1">
    <location>
        <begin position="160"/>
        <end position="237"/>
    </location>
</feature>
<feature type="domain" description="Helicase-associated" evidence="2">
    <location>
        <begin position="111"/>
        <end position="161"/>
    </location>
</feature>
<evidence type="ECO:0000256" key="1">
    <source>
        <dbReference type="SAM" id="MobiDB-lite"/>
    </source>
</evidence>
<dbReference type="RefSeq" id="WP_072489417.1">
    <property type="nucleotide sequence ID" value="NZ_FPJO01000044.1"/>
</dbReference>
<dbReference type="EMBL" id="FPJO01000044">
    <property type="protein sequence ID" value="SFY44173.1"/>
    <property type="molecule type" value="Genomic_DNA"/>
</dbReference>
<reference evidence="3 4" key="1">
    <citation type="submission" date="2016-11" db="EMBL/GenBank/DDBJ databases">
        <authorList>
            <person name="Jaros S."/>
            <person name="Januszkiewicz K."/>
            <person name="Wedrychowicz H."/>
        </authorList>
    </citation>
    <scope>NUCLEOTIDE SEQUENCE [LARGE SCALE GENOMIC DNA]</scope>
    <source>
        <strain evidence="3 4">OK807</strain>
    </source>
</reference>
<feature type="domain" description="Helicase-associated" evidence="2">
    <location>
        <begin position="36"/>
        <end position="106"/>
    </location>
</feature>
<name>A0A1K2FAU9_STRAR</name>